<dbReference type="Gene3D" id="3.40.50.2300">
    <property type="match status" value="1"/>
</dbReference>
<feature type="domain" description="Phosphotyrosine protein phosphatase I" evidence="2">
    <location>
        <begin position="9"/>
        <end position="136"/>
    </location>
</feature>
<dbReference type="Pfam" id="PF01451">
    <property type="entry name" value="LMWPc"/>
    <property type="match status" value="1"/>
</dbReference>
<dbReference type="PANTHER" id="PTHR43428">
    <property type="entry name" value="ARSENATE REDUCTASE"/>
    <property type="match status" value="1"/>
</dbReference>
<name>A0ABV6H4T9_9ACTN</name>
<dbReference type="PANTHER" id="PTHR43428:SF1">
    <property type="entry name" value="ARSENATE REDUCTASE"/>
    <property type="match status" value="1"/>
</dbReference>
<comment type="caution">
    <text evidence="3">The sequence shown here is derived from an EMBL/GenBank/DDBJ whole genome shotgun (WGS) entry which is preliminary data.</text>
</comment>
<sequence>MTAPAPRRPAVLFVCVKNGGKSQMAAALAAHLAGDALEVHSAGTRPGPAVNSLSAESLREIGLDISGEVPKGIDPALCERVDIVITLGREAVVEAPGVRVINWDTEEPSERGIEGIERMRMVRDDIAGRVRALVDELVDGRGSAETAG</sequence>
<proteinExistence type="predicted"/>
<dbReference type="SUPFAM" id="SSF52788">
    <property type="entry name" value="Phosphotyrosine protein phosphatases I"/>
    <property type="match status" value="1"/>
</dbReference>
<dbReference type="InterPro" id="IPR036196">
    <property type="entry name" value="Ptyr_pPase_sf"/>
</dbReference>
<keyword evidence="4" id="KW-1185">Reference proteome</keyword>
<evidence type="ECO:0000256" key="1">
    <source>
        <dbReference type="ARBA" id="ARBA00022849"/>
    </source>
</evidence>
<dbReference type="EMBL" id="JBHLWV010000011">
    <property type="protein sequence ID" value="MFC0313891.1"/>
    <property type="molecule type" value="Genomic_DNA"/>
</dbReference>
<organism evidence="3 4">
    <name type="scientific">Gordonia phosphorivorans</name>
    <dbReference type="NCBI Taxonomy" id="1056982"/>
    <lineage>
        <taxon>Bacteria</taxon>
        <taxon>Bacillati</taxon>
        <taxon>Actinomycetota</taxon>
        <taxon>Actinomycetes</taxon>
        <taxon>Mycobacteriales</taxon>
        <taxon>Gordoniaceae</taxon>
        <taxon>Gordonia</taxon>
    </lineage>
</organism>
<evidence type="ECO:0000313" key="3">
    <source>
        <dbReference type="EMBL" id="MFC0313891.1"/>
    </source>
</evidence>
<dbReference type="RefSeq" id="WP_382360900.1">
    <property type="nucleotide sequence ID" value="NZ_JBHLWV010000011.1"/>
</dbReference>
<dbReference type="SMART" id="SM00226">
    <property type="entry name" value="LMWPc"/>
    <property type="match status" value="1"/>
</dbReference>
<protein>
    <submittedName>
        <fullName evidence="3">Low molecular weight phosphatase family protein</fullName>
    </submittedName>
</protein>
<evidence type="ECO:0000313" key="4">
    <source>
        <dbReference type="Proteomes" id="UP001589783"/>
    </source>
</evidence>
<keyword evidence="1" id="KW-0059">Arsenical resistance</keyword>
<dbReference type="Proteomes" id="UP001589783">
    <property type="component" value="Unassembled WGS sequence"/>
</dbReference>
<gene>
    <name evidence="3" type="ORF">ACFFJD_03355</name>
</gene>
<evidence type="ECO:0000259" key="2">
    <source>
        <dbReference type="SMART" id="SM00226"/>
    </source>
</evidence>
<reference evidence="3 4" key="1">
    <citation type="submission" date="2024-09" db="EMBL/GenBank/DDBJ databases">
        <authorList>
            <person name="Sun Q."/>
            <person name="Mori K."/>
        </authorList>
    </citation>
    <scope>NUCLEOTIDE SEQUENCE [LARGE SCALE GENOMIC DNA]</scope>
    <source>
        <strain evidence="3 4">CCM 7957</strain>
    </source>
</reference>
<dbReference type="InterPro" id="IPR023485">
    <property type="entry name" value="Ptyr_pPase"/>
</dbReference>
<accession>A0ABV6H4T9</accession>